<feature type="compositionally biased region" description="Low complexity" evidence="1">
    <location>
        <begin position="80"/>
        <end position="93"/>
    </location>
</feature>
<reference evidence="3" key="1">
    <citation type="submission" date="2016-10" db="EMBL/GenBank/DDBJ databases">
        <authorList>
            <person name="Varghese N."/>
            <person name="Submissions S."/>
        </authorList>
    </citation>
    <scope>NUCLEOTIDE SEQUENCE [LARGE SCALE GENOMIC DNA]</scope>
    <source>
        <strain evidence="3">DSM 45501</strain>
    </source>
</reference>
<feature type="compositionally biased region" description="Polar residues" evidence="1">
    <location>
        <begin position="97"/>
        <end position="108"/>
    </location>
</feature>
<gene>
    <name evidence="2" type="ORF">SAMN04487904_101483</name>
</gene>
<organism evidence="2 3">
    <name type="scientific">Actinopolyspora righensis</name>
    <dbReference type="NCBI Taxonomy" id="995060"/>
    <lineage>
        <taxon>Bacteria</taxon>
        <taxon>Bacillati</taxon>
        <taxon>Actinomycetota</taxon>
        <taxon>Actinomycetes</taxon>
        <taxon>Actinopolysporales</taxon>
        <taxon>Actinopolysporaceae</taxon>
        <taxon>Actinopolyspora</taxon>
        <taxon>Actinopolyspora alba group</taxon>
    </lineage>
</organism>
<dbReference type="STRING" id="995060.SAMN04487904_101483"/>
<name>A0A1I6XD91_9ACTN</name>
<dbReference type="EMBL" id="FPAT01000001">
    <property type="protein sequence ID" value="SFT36239.1"/>
    <property type="molecule type" value="Genomic_DNA"/>
</dbReference>
<evidence type="ECO:0000313" key="3">
    <source>
        <dbReference type="Proteomes" id="UP000199165"/>
    </source>
</evidence>
<evidence type="ECO:0000313" key="2">
    <source>
        <dbReference type="EMBL" id="SFT36239.1"/>
    </source>
</evidence>
<protein>
    <submittedName>
        <fullName evidence="2">Uncharacterized protein</fullName>
    </submittedName>
</protein>
<keyword evidence="3" id="KW-1185">Reference proteome</keyword>
<sequence>MVVRCGKSGCLRCPAYRMGHLDSGAGWRSCVPDVSLTCWPARTERFSFLLKSSIVRQRVKGTTHHAYFTMWSSVRTCPPSSRAAATTSTIASRRNSDSTNPAKSSVDSGPTLLTHLQTEVGFRMLTSVQLGVHDFDLMMISPCSGTAISSNCSVRLRRLCAADDRRSVGHEDTRYPVSSIGRKCRGRAVFSGRCVKAPTGRHVTHWSGT</sequence>
<evidence type="ECO:0000256" key="1">
    <source>
        <dbReference type="SAM" id="MobiDB-lite"/>
    </source>
</evidence>
<dbReference type="Proteomes" id="UP000199165">
    <property type="component" value="Unassembled WGS sequence"/>
</dbReference>
<accession>A0A1I6XD91</accession>
<dbReference type="AlphaFoldDB" id="A0A1I6XD91"/>
<feature type="region of interest" description="Disordered" evidence="1">
    <location>
        <begin position="77"/>
        <end position="110"/>
    </location>
</feature>
<proteinExistence type="predicted"/>